<dbReference type="InterPro" id="IPR011606">
    <property type="entry name" value="Brnchd-chn_aa_trnsp_permease"/>
</dbReference>
<evidence type="ECO:0000256" key="1">
    <source>
        <dbReference type="ARBA" id="ARBA00004651"/>
    </source>
</evidence>
<evidence type="ECO:0000256" key="6">
    <source>
        <dbReference type="ARBA" id="ARBA00022989"/>
    </source>
</evidence>
<feature type="transmembrane region" description="Helical" evidence="9">
    <location>
        <begin position="137"/>
        <end position="159"/>
    </location>
</feature>
<name>F6FSD3_ISOV2</name>
<keyword evidence="3" id="KW-0813">Transport</keyword>
<dbReference type="STRING" id="743718.Isova_1231"/>
<accession>F6FSD3</accession>
<evidence type="ECO:0000256" key="3">
    <source>
        <dbReference type="ARBA" id="ARBA00022448"/>
    </source>
</evidence>
<evidence type="ECO:0000313" key="11">
    <source>
        <dbReference type="Proteomes" id="UP000009236"/>
    </source>
</evidence>
<dbReference type="RefSeq" id="WP_013838392.1">
    <property type="nucleotide sequence ID" value="NC_015588.1"/>
</dbReference>
<keyword evidence="4" id="KW-1003">Cell membrane</keyword>
<evidence type="ECO:0000313" key="10">
    <source>
        <dbReference type="EMBL" id="AEG44000.1"/>
    </source>
</evidence>
<evidence type="ECO:0000256" key="2">
    <source>
        <dbReference type="ARBA" id="ARBA00010735"/>
    </source>
</evidence>
<dbReference type="GO" id="GO:1903785">
    <property type="term" value="P:L-valine transmembrane transport"/>
    <property type="evidence" value="ECO:0007669"/>
    <property type="project" value="TreeGrafter"/>
</dbReference>
<evidence type="ECO:0000256" key="7">
    <source>
        <dbReference type="ARBA" id="ARBA00023136"/>
    </source>
</evidence>
<feature type="transmembrane region" description="Helical" evidence="9">
    <location>
        <begin position="165"/>
        <end position="184"/>
    </location>
</feature>
<feature type="region of interest" description="Disordered" evidence="8">
    <location>
        <begin position="236"/>
        <end position="269"/>
    </location>
</feature>
<keyword evidence="7 9" id="KW-0472">Membrane</keyword>
<evidence type="ECO:0000256" key="9">
    <source>
        <dbReference type="SAM" id="Phobius"/>
    </source>
</evidence>
<organism evidence="11">
    <name type="scientific">Isoptericola variabilis (strain 225)</name>
    <dbReference type="NCBI Taxonomy" id="743718"/>
    <lineage>
        <taxon>Bacteria</taxon>
        <taxon>Bacillati</taxon>
        <taxon>Actinomycetota</taxon>
        <taxon>Actinomycetes</taxon>
        <taxon>Micrococcales</taxon>
        <taxon>Promicromonosporaceae</taxon>
        <taxon>Isoptericola</taxon>
    </lineage>
</organism>
<keyword evidence="5 9" id="KW-0812">Transmembrane</keyword>
<dbReference type="GO" id="GO:0005886">
    <property type="term" value="C:plasma membrane"/>
    <property type="evidence" value="ECO:0007669"/>
    <property type="project" value="UniProtKB-SubCell"/>
</dbReference>
<feature type="transmembrane region" description="Helical" evidence="9">
    <location>
        <begin position="24"/>
        <end position="46"/>
    </location>
</feature>
<dbReference type="eggNOG" id="COG1296">
    <property type="taxonomic scope" value="Bacteria"/>
</dbReference>
<gene>
    <name evidence="10" type="ordered locus">Isova_1231</name>
</gene>
<sequence length="269" mass="26554">MSGVRRARPGARSPEVAAAVRQGVSVAVATGLYGVSFGALAVVAGLDVLQTMALSLLLFSGGSQFALIGVVAAGGSPVAAVATASLLGVRNTLYGAVVAPILRVRGWRRLAAAQVTIDESTAVAVAQGDPAAARAGFWTTGVGVFVLWNAFTLLGALAGDALGDPRAWGLDAAAAAAFLALVWPRLAPRRAQLVAALAVVTSLVLVPVVPAGIPVLAAAAVAVVVGLVGGPTTPERLAAAGRRPAAPGPDTAPGTDAPTDAPTDEEAAR</sequence>
<feature type="compositionally biased region" description="Low complexity" evidence="8">
    <location>
        <begin position="236"/>
        <end position="261"/>
    </location>
</feature>
<proteinExistence type="inferred from homology"/>
<protein>
    <submittedName>
        <fullName evidence="10">AzlC family protein</fullName>
    </submittedName>
</protein>
<feature type="transmembrane region" description="Helical" evidence="9">
    <location>
        <begin position="215"/>
        <end position="233"/>
    </location>
</feature>
<dbReference type="KEGG" id="iva:Isova_1231"/>
<reference evidence="10 11" key="1">
    <citation type="submission" date="2011-05" db="EMBL/GenBank/DDBJ databases">
        <title>Complete sequence of Isoptericola variabilis 225.</title>
        <authorList>
            <consortium name="US DOE Joint Genome Institute"/>
            <person name="Lucas S."/>
            <person name="Han J."/>
            <person name="Lapidus A."/>
            <person name="Cheng J.-F."/>
            <person name="Goodwin L."/>
            <person name="Pitluck S."/>
            <person name="Peters L."/>
            <person name="Mikhailova N."/>
            <person name="Zeytun A."/>
            <person name="Han C."/>
            <person name="Tapia R."/>
            <person name="Land M."/>
            <person name="Hauser L."/>
            <person name="Kyrpides N."/>
            <person name="Ivanova N."/>
            <person name="Pagani I."/>
            <person name="Siebers A."/>
            <person name="Allgaier M."/>
            <person name="Thelen M."/>
            <person name="Hugenholtz P."/>
            <person name="Gladden J."/>
            <person name="Woyke T."/>
        </authorList>
    </citation>
    <scope>NUCLEOTIDE SEQUENCE [LARGE SCALE GENOMIC DNA]</scope>
    <source>
        <strain evidence="11">225</strain>
    </source>
</reference>
<keyword evidence="11" id="KW-1185">Reference proteome</keyword>
<dbReference type="PANTHER" id="PTHR34979">
    <property type="entry name" value="INNER MEMBRANE PROTEIN YGAZ"/>
    <property type="match status" value="1"/>
</dbReference>
<dbReference type="HOGENOM" id="CLU_065777_0_0_11"/>
<dbReference type="AlphaFoldDB" id="F6FSD3"/>
<dbReference type="Proteomes" id="UP000009236">
    <property type="component" value="Chromosome"/>
</dbReference>
<evidence type="ECO:0000256" key="5">
    <source>
        <dbReference type="ARBA" id="ARBA00022692"/>
    </source>
</evidence>
<comment type="subcellular location">
    <subcellularLocation>
        <location evidence="1">Cell membrane</location>
        <topology evidence="1">Multi-pass membrane protein</topology>
    </subcellularLocation>
</comment>
<dbReference type="Pfam" id="PF03591">
    <property type="entry name" value="AzlC"/>
    <property type="match status" value="1"/>
</dbReference>
<keyword evidence="6 9" id="KW-1133">Transmembrane helix</keyword>
<evidence type="ECO:0000256" key="8">
    <source>
        <dbReference type="SAM" id="MobiDB-lite"/>
    </source>
</evidence>
<comment type="similarity">
    <text evidence="2">Belongs to the AzlC family.</text>
</comment>
<dbReference type="EMBL" id="CP002810">
    <property type="protein sequence ID" value="AEG44000.1"/>
    <property type="molecule type" value="Genomic_DNA"/>
</dbReference>
<dbReference type="PANTHER" id="PTHR34979:SF1">
    <property type="entry name" value="INNER MEMBRANE PROTEIN YGAZ"/>
    <property type="match status" value="1"/>
</dbReference>
<evidence type="ECO:0000256" key="4">
    <source>
        <dbReference type="ARBA" id="ARBA00022475"/>
    </source>
</evidence>